<name>B9T9R4_RICCO</name>
<organism evidence="1 2">
    <name type="scientific">Ricinus communis</name>
    <name type="common">Castor bean</name>
    <dbReference type="NCBI Taxonomy" id="3988"/>
    <lineage>
        <taxon>Eukaryota</taxon>
        <taxon>Viridiplantae</taxon>
        <taxon>Streptophyta</taxon>
        <taxon>Embryophyta</taxon>
        <taxon>Tracheophyta</taxon>
        <taxon>Spermatophyta</taxon>
        <taxon>Magnoliopsida</taxon>
        <taxon>eudicotyledons</taxon>
        <taxon>Gunneridae</taxon>
        <taxon>Pentapetalae</taxon>
        <taxon>rosids</taxon>
        <taxon>fabids</taxon>
        <taxon>Malpighiales</taxon>
        <taxon>Euphorbiaceae</taxon>
        <taxon>Acalyphoideae</taxon>
        <taxon>Acalypheae</taxon>
        <taxon>Ricinus</taxon>
    </lineage>
</organism>
<dbReference type="AlphaFoldDB" id="B9T9R4"/>
<sequence length="243" mass="28294">MSRVLDDVTARDPANEERRTDILDKSLIGNGFGWLMELEMDFEFFDPLGENPRGHRGRPPQRDYGRLTRMAQFMLEDPALTKTDAAWRVVRPKAGRRNAKPMHKCDVTRLVRKFRKHPWVYDTMRDRRERKVKTILDGSRRIALSLKFAGLRTRSEFDAAFFTQFPLCWEVCDDPRVTKAADEVWRQVRPSKLMLAAMGYSTYGPEQSVLRELVEGRSGLLRHDGYQDRARPDYFTRLVAGLA</sequence>
<accession>B9T9R4</accession>
<gene>
    <name evidence="1" type="ORF">RCOM_0360650</name>
</gene>
<evidence type="ECO:0000313" key="2">
    <source>
        <dbReference type="Proteomes" id="UP000008311"/>
    </source>
</evidence>
<dbReference type="InParanoid" id="B9T9R4"/>
<protein>
    <submittedName>
        <fullName evidence="1">Uncharacterized protein</fullName>
    </submittedName>
</protein>
<reference evidence="2" key="1">
    <citation type="journal article" date="2010" name="Nat. Biotechnol.">
        <title>Draft genome sequence of the oilseed species Ricinus communis.</title>
        <authorList>
            <person name="Chan A.P."/>
            <person name="Crabtree J."/>
            <person name="Zhao Q."/>
            <person name="Lorenzi H."/>
            <person name="Orvis J."/>
            <person name="Puiu D."/>
            <person name="Melake-Berhan A."/>
            <person name="Jones K.M."/>
            <person name="Redman J."/>
            <person name="Chen G."/>
            <person name="Cahoon E.B."/>
            <person name="Gedil M."/>
            <person name="Stanke M."/>
            <person name="Haas B.J."/>
            <person name="Wortman J.R."/>
            <person name="Fraser-Liggett C.M."/>
            <person name="Ravel J."/>
            <person name="Rabinowicz P.D."/>
        </authorList>
    </citation>
    <scope>NUCLEOTIDE SEQUENCE [LARGE SCALE GENOMIC DNA]</scope>
    <source>
        <strain evidence="2">cv. Hale</strain>
    </source>
</reference>
<dbReference type="Proteomes" id="UP000008311">
    <property type="component" value="Unassembled WGS sequence"/>
</dbReference>
<proteinExistence type="predicted"/>
<dbReference type="EMBL" id="EQ975439">
    <property type="protein sequence ID" value="EEF27400.1"/>
    <property type="molecule type" value="Genomic_DNA"/>
</dbReference>
<keyword evidence="2" id="KW-1185">Reference proteome</keyword>
<evidence type="ECO:0000313" key="1">
    <source>
        <dbReference type="EMBL" id="EEF27400.1"/>
    </source>
</evidence>